<dbReference type="Proteomes" id="UP000292362">
    <property type="component" value="Unassembled WGS sequence"/>
</dbReference>
<dbReference type="AlphaFoldDB" id="A0A4Q9KTY9"/>
<comment type="caution">
    <text evidence="1">The sequence shown here is derived from an EMBL/GenBank/DDBJ whole genome shotgun (WGS) entry which is preliminary data.</text>
</comment>
<protein>
    <submittedName>
        <fullName evidence="1">Uncharacterized protein</fullName>
    </submittedName>
</protein>
<gene>
    <name evidence="1" type="ORF">CWI37_2280p0010</name>
</gene>
<reference evidence="1 2" key="1">
    <citation type="submission" date="2017-12" db="EMBL/GenBank/DDBJ databases">
        <authorList>
            <person name="Pombert J.-F."/>
            <person name="Haag K.L."/>
            <person name="Ebert D."/>
        </authorList>
    </citation>
    <scope>NUCLEOTIDE SEQUENCE [LARGE SCALE GENOMIC DNA]</scope>
    <source>
        <strain evidence="1">FI-OER-3-3</strain>
    </source>
</reference>
<evidence type="ECO:0000313" key="1">
    <source>
        <dbReference type="EMBL" id="TBT97419.1"/>
    </source>
</evidence>
<accession>A0A4Q9KTY9</accession>
<evidence type="ECO:0000313" key="2">
    <source>
        <dbReference type="Proteomes" id="UP000292362"/>
    </source>
</evidence>
<proteinExistence type="predicted"/>
<sequence length="690" mass="78791">YEQQGFNNSTYEQQGFNNSTYEQQGVNESTYEQQGVNESTYEQQGVNDTTSNHHPANNTTNNLHPFNNTYNYLPINNTLLISNTSKNIVLNCLYLLDDISFHINNTDSSLFYCYFDCLIHFIRDKRCDVMDTAVKCVYNNLRGCYSKEMWIYINNRVLFSILEVSDIILKGVSIEDSNMGIFEGNKGGVNDIDMVGGVNNRGMLEGGVNIQGSKRGVSNHIDKQQGVNDTTNEQQGVNDTPFEQHPVNNTTVIRRVNSLLFIINETNAFITSTPYSYITPFIHKYIYFIQRGLTSLYNLHNKDEIAGVLIKGLECILKTVNSKEGVRDIDMVGGVTYKDIKEGVTYKDIKEGVTYEDIKEGVTDKYNKEGVNNSTIKQQGVSYSTYKQHPFKNTSYKQQGVNNSTYKQHPFKNTSYKQHPLNNTPYTHHPFNNIPSNIFNNNLYTLTCSIINIIGNISNDYNEEVYINIIGVIYNIPLYVIIPVSDKLLNNISNILFLDIEDDSNRGVNNREYDIKGVNNSTNEQRGVNDCNNEQQGFNTSTHEKHPVNKTPYEQHPFNTNTTDEQHPFNNTIYTHQGITPLQLCILRYLEYLGINNNIFNNNRVLNYCKWLDMCNYSMCCYLMNEISRIITSNGYNRSIKDTKDNSITDHVLNTNCIVSNMNSKTTVDIKSNPTLTLDNCINNSSLTLD</sequence>
<feature type="non-terminal residue" evidence="1">
    <location>
        <position position="690"/>
    </location>
</feature>
<dbReference type="VEuPathDB" id="MicrosporidiaDB:CWI37_2280p0010"/>
<dbReference type="EMBL" id="PITJ01002280">
    <property type="protein sequence ID" value="TBT97419.1"/>
    <property type="molecule type" value="Genomic_DNA"/>
</dbReference>
<feature type="non-terminal residue" evidence="1">
    <location>
        <position position="1"/>
    </location>
</feature>
<name>A0A4Q9KTY9_9MICR</name>
<organism evidence="1 2">
    <name type="scientific">Hamiltosporidium tvaerminnensis</name>
    <dbReference type="NCBI Taxonomy" id="1176355"/>
    <lineage>
        <taxon>Eukaryota</taxon>
        <taxon>Fungi</taxon>
        <taxon>Fungi incertae sedis</taxon>
        <taxon>Microsporidia</taxon>
        <taxon>Dubosqiidae</taxon>
        <taxon>Hamiltosporidium</taxon>
    </lineage>
</organism>